<name>A0ABQ9VUT6_SAGOE</name>
<feature type="transmembrane region" description="Helical" evidence="1">
    <location>
        <begin position="20"/>
        <end position="40"/>
    </location>
</feature>
<organism evidence="2 3">
    <name type="scientific">Saguinus oedipus</name>
    <name type="common">Cotton-top tamarin</name>
    <name type="synonym">Oedipomidas oedipus</name>
    <dbReference type="NCBI Taxonomy" id="9490"/>
    <lineage>
        <taxon>Eukaryota</taxon>
        <taxon>Metazoa</taxon>
        <taxon>Chordata</taxon>
        <taxon>Craniata</taxon>
        <taxon>Vertebrata</taxon>
        <taxon>Euteleostomi</taxon>
        <taxon>Mammalia</taxon>
        <taxon>Eutheria</taxon>
        <taxon>Euarchontoglires</taxon>
        <taxon>Primates</taxon>
        <taxon>Haplorrhini</taxon>
        <taxon>Platyrrhini</taxon>
        <taxon>Cebidae</taxon>
        <taxon>Callitrichinae</taxon>
        <taxon>Saguinus</taxon>
    </lineage>
</organism>
<sequence>MAIATEQGLLVEMVQALYEAPAYHLILEGFLILWIIRLLFSKTYKLQERSDLIVKEKEELTEELIEHLVFENFLETALFGSTTLPSTLCGLVPVAASASSTVAYVKNPKPLECLVFGTLITTQSVSVPHCSEWLLRLSLVVSKLNPPMKNFLSCSAL</sequence>
<keyword evidence="3" id="KW-1185">Reference proteome</keyword>
<accession>A0ABQ9VUT6</accession>
<evidence type="ECO:0000256" key="1">
    <source>
        <dbReference type="SAM" id="Phobius"/>
    </source>
</evidence>
<comment type="caution">
    <text evidence="2">The sequence shown here is derived from an EMBL/GenBank/DDBJ whole genome shotgun (WGS) entry which is preliminary data.</text>
</comment>
<reference evidence="2 3" key="1">
    <citation type="submission" date="2023-05" db="EMBL/GenBank/DDBJ databases">
        <title>B98-5 Cell Line De Novo Hybrid Assembly: An Optical Mapping Approach.</title>
        <authorList>
            <person name="Kananen K."/>
            <person name="Auerbach J.A."/>
            <person name="Kautto E."/>
            <person name="Blachly J.S."/>
        </authorList>
    </citation>
    <scope>NUCLEOTIDE SEQUENCE [LARGE SCALE GENOMIC DNA]</scope>
    <source>
        <strain evidence="2">B95-8</strain>
        <tissue evidence="2">Cell line</tissue>
    </source>
</reference>
<evidence type="ECO:0000313" key="2">
    <source>
        <dbReference type="EMBL" id="KAK2113156.1"/>
    </source>
</evidence>
<gene>
    <name evidence="2" type="ORF">P7K49_007422</name>
</gene>
<proteinExistence type="predicted"/>
<protein>
    <submittedName>
        <fullName evidence="2">Uncharacterized protein</fullName>
    </submittedName>
</protein>
<evidence type="ECO:0000313" key="3">
    <source>
        <dbReference type="Proteomes" id="UP001266305"/>
    </source>
</evidence>
<dbReference type="Proteomes" id="UP001266305">
    <property type="component" value="Unassembled WGS sequence"/>
</dbReference>
<keyword evidence="1" id="KW-1133">Transmembrane helix</keyword>
<keyword evidence="1" id="KW-0472">Membrane</keyword>
<keyword evidence="1" id="KW-0812">Transmembrane</keyword>
<dbReference type="EMBL" id="JASSZA010000004">
    <property type="protein sequence ID" value="KAK2113156.1"/>
    <property type="molecule type" value="Genomic_DNA"/>
</dbReference>